<accession>A0ABR9WM13</accession>
<comment type="subunit">
    <text evidence="1 7">Heterotrimer of A, B and C subunits.</text>
</comment>
<evidence type="ECO:0000256" key="5">
    <source>
        <dbReference type="ARBA" id="ARBA00022840"/>
    </source>
</evidence>
<organism evidence="9 10">
    <name type="scientific">Dyadobacter subterraneus</name>
    <dbReference type="NCBI Taxonomy" id="2773304"/>
    <lineage>
        <taxon>Bacteria</taxon>
        <taxon>Pseudomonadati</taxon>
        <taxon>Bacteroidota</taxon>
        <taxon>Cytophagia</taxon>
        <taxon>Cytophagales</taxon>
        <taxon>Spirosomataceae</taxon>
        <taxon>Dyadobacter</taxon>
    </lineage>
</organism>
<evidence type="ECO:0000256" key="7">
    <source>
        <dbReference type="HAMAP-Rule" id="MF_00120"/>
    </source>
</evidence>
<keyword evidence="4 7" id="KW-0547">Nucleotide-binding</keyword>
<keyword evidence="3 7" id="KW-0436">Ligase</keyword>
<dbReference type="InterPro" id="IPR023631">
    <property type="entry name" value="Amidase_dom"/>
</dbReference>
<dbReference type="SUPFAM" id="SSF75304">
    <property type="entry name" value="Amidase signature (AS) enzymes"/>
    <property type="match status" value="1"/>
</dbReference>
<dbReference type="InterPro" id="IPR004412">
    <property type="entry name" value="GatA"/>
</dbReference>
<dbReference type="PANTHER" id="PTHR11895:SF7">
    <property type="entry name" value="GLUTAMYL-TRNA(GLN) AMIDOTRANSFERASE SUBUNIT A, MITOCHONDRIAL"/>
    <property type="match status" value="1"/>
</dbReference>
<sequence>MKEYPTLTEIQNDLRGGGLTCVQLVNHYLERIESNAHLNAFLEVYSEEALSLASEIDIKIRNGTAGKLAGLVVGLKDVLSHKGHGVQAGSKILDSYIAPYNATAVQRLLDEDAIVIGRQNCDEFAMGSSNESSYFGPVLNAADNSKVPGGSSGGSAVAVQAGLCHASIGSDTGGSVRQPAAFCGVVGLKPSYGRVSRYGLIAYASSFDSIGPITKNIEDAALILEVMAGGDDFDSTVSVKPVPSYSKNLDWNGKAKIGYIRDTIENESIAPEIREQTLEVLNRLRAQGHEVTPVEMPLLDYLLPTYYILTTAEASSNLSRFDGVRYGHRSAVTGDLEALYKNSRTEGFGDEVRRRILLGTFVLSANYYDAYYTKAQRVRRLVREETERFFGSFDFLISPVTPTTAFTIGEKTEDPLQMYLADIFTVQANVVGNPAVSIPNGVDKDGMPIGIQIMAPFFEEQKMLSFANHLSLILKENILEA</sequence>
<dbReference type="Proteomes" id="UP000634134">
    <property type="component" value="Unassembled WGS sequence"/>
</dbReference>
<evidence type="ECO:0000313" key="10">
    <source>
        <dbReference type="Proteomes" id="UP000634134"/>
    </source>
</evidence>
<dbReference type="HAMAP" id="MF_00120">
    <property type="entry name" value="GatA"/>
    <property type="match status" value="1"/>
</dbReference>
<evidence type="ECO:0000313" key="9">
    <source>
        <dbReference type="EMBL" id="MBE9466556.1"/>
    </source>
</evidence>
<reference evidence="10" key="1">
    <citation type="submission" date="2023-07" db="EMBL/GenBank/DDBJ databases">
        <title>Dyadobacter sp. nov 'subterranea' isolated from contaminted grondwater.</title>
        <authorList>
            <person name="Szabo I."/>
            <person name="Al-Omari J."/>
            <person name="Szerdahelyi S.G."/>
            <person name="Rado J."/>
        </authorList>
    </citation>
    <scope>NUCLEOTIDE SEQUENCE [LARGE SCALE GENOMIC DNA]</scope>
    <source>
        <strain evidence="10">UP-52</strain>
    </source>
</reference>
<protein>
    <recommendedName>
        <fullName evidence="2 7">Glutamyl-tRNA(Gln) amidotransferase subunit A</fullName>
        <shortName evidence="7">Glu-ADT subunit A</shortName>
        <ecNumber evidence="7">6.3.5.7</ecNumber>
    </recommendedName>
</protein>
<keyword evidence="5 7" id="KW-0067">ATP-binding</keyword>
<comment type="similarity">
    <text evidence="7">Belongs to the amidase family. GatA subfamily.</text>
</comment>
<dbReference type="InterPro" id="IPR036928">
    <property type="entry name" value="AS_sf"/>
</dbReference>
<dbReference type="RefSeq" id="WP_194124772.1">
    <property type="nucleotide sequence ID" value="NZ_JACYGY010000002.1"/>
</dbReference>
<proteinExistence type="inferred from homology"/>
<feature type="active site" description="Charge relay system" evidence="7">
    <location>
        <position position="76"/>
    </location>
</feature>
<gene>
    <name evidence="7 9" type="primary">gatA</name>
    <name evidence="9" type="ORF">IEE83_32215</name>
</gene>
<dbReference type="PANTHER" id="PTHR11895">
    <property type="entry name" value="TRANSAMIDASE"/>
    <property type="match status" value="1"/>
</dbReference>
<comment type="catalytic activity">
    <reaction evidence="7">
        <text>L-glutamyl-tRNA(Gln) + L-glutamine + ATP + H2O = L-glutaminyl-tRNA(Gln) + L-glutamate + ADP + phosphate + H(+)</text>
        <dbReference type="Rhea" id="RHEA:17521"/>
        <dbReference type="Rhea" id="RHEA-COMP:9681"/>
        <dbReference type="Rhea" id="RHEA-COMP:9684"/>
        <dbReference type="ChEBI" id="CHEBI:15377"/>
        <dbReference type="ChEBI" id="CHEBI:15378"/>
        <dbReference type="ChEBI" id="CHEBI:29985"/>
        <dbReference type="ChEBI" id="CHEBI:30616"/>
        <dbReference type="ChEBI" id="CHEBI:43474"/>
        <dbReference type="ChEBI" id="CHEBI:58359"/>
        <dbReference type="ChEBI" id="CHEBI:78520"/>
        <dbReference type="ChEBI" id="CHEBI:78521"/>
        <dbReference type="ChEBI" id="CHEBI:456216"/>
        <dbReference type="EC" id="6.3.5.7"/>
    </reaction>
</comment>
<comment type="caution">
    <text evidence="9">The sequence shown here is derived from an EMBL/GenBank/DDBJ whole genome shotgun (WGS) entry which is preliminary data.</text>
</comment>
<dbReference type="EMBL" id="JACYGY010000002">
    <property type="protein sequence ID" value="MBE9466556.1"/>
    <property type="molecule type" value="Genomic_DNA"/>
</dbReference>
<comment type="function">
    <text evidence="7">Allows the formation of correctly charged Gln-tRNA(Gln) through the transamidation of misacylated Glu-tRNA(Gln) in organisms which lack glutaminyl-tRNA synthetase. The reaction takes place in the presence of glutamine and ATP through an activated gamma-phospho-Glu-tRNA(Gln).</text>
</comment>
<keyword evidence="10" id="KW-1185">Reference proteome</keyword>
<feature type="domain" description="Amidase" evidence="8">
    <location>
        <begin position="24"/>
        <end position="464"/>
    </location>
</feature>
<feature type="active site" description="Charge relay system" evidence="7">
    <location>
        <position position="151"/>
    </location>
</feature>
<dbReference type="InterPro" id="IPR000120">
    <property type="entry name" value="Amidase"/>
</dbReference>
<dbReference type="NCBIfam" id="TIGR00132">
    <property type="entry name" value="gatA"/>
    <property type="match status" value="1"/>
</dbReference>
<dbReference type="Pfam" id="PF01425">
    <property type="entry name" value="Amidase"/>
    <property type="match status" value="1"/>
</dbReference>
<dbReference type="EC" id="6.3.5.7" evidence="7"/>
<feature type="active site" description="Acyl-ester intermediate" evidence="7">
    <location>
        <position position="175"/>
    </location>
</feature>
<evidence type="ECO:0000256" key="6">
    <source>
        <dbReference type="ARBA" id="ARBA00022917"/>
    </source>
</evidence>
<evidence type="ECO:0000256" key="2">
    <source>
        <dbReference type="ARBA" id="ARBA00014428"/>
    </source>
</evidence>
<evidence type="ECO:0000256" key="4">
    <source>
        <dbReference type="ARBA" id="ARBA00022741"/>
    </source>
</evidence>
<dbReference type="GO" id="GO:0050567">
    <property type="term" value="F:glutaminyl-tRNA synthase (glutamine-hydrolyzing) activity"/>
    <property type="evidence" value="ECO:0007669"/>
    <property type="project" value="UniProtKB-EC"/>
</dbReference>
<keyword evidence="6 7" id="KW-0648">Protein biosynthesis</keyword>
<evidence type="ECO:0000256" key="1">
    <source>
        <dbReference type="ARBA" id="ARBA00011123"/>
    </source>
</evidence>
<dbReference type="Gene3D" id="3.90.1300.10">
    <property type="entry name" value="Amidase signature (AS) domain"/>
    <property type="match status" value="1"/>
</dbReference>
<name>A0ABR9WM13_9BACT</name>
<evidence type="ECO:0000259" key="8">
    <source>
        <dbReference type="Pfam" id="PF01425"/>
    </source>
</evidence>
<evidence type="ECO:0000256" key="3">
    <source>
        <dbReference type="ARBA" id="ARBA00022598"/>
    </source>
</evidence>